<sequence length="95" mass="10368">MNVLLTGRPGIGKTTLIKKLIEASSLSKGGFYTKEVREEGQRVGFSLTTLDGKESLLAHIKIKSPYRVGRYGVDINTFEAIGVESIIKAISDNKL</sequence>
<dbReference type="Pfam" id="PF03266">
    <property type="entry name" value="NTPase_1"/>
    <property type="match status" value="1"/>
</dbReference>
<name>X0WZJ3_9ZZZZ</name>
<protein>
    <recommendedName>
        <fullName evidence="5">AAA+ ATPase domain-containing protein</fullName>
    </recommendedName>
</protein>
<dbReference type="Gene3D" id="3.40.50.300">
    <property type="entry name" value="P-loop containing nucleotide triphosphate hydrolases"/>
    <property type="match status" value="1"/>
</dbReference>
<evidence type="ECO:0000256" key="1">
    <source>
        <dbReference type="ARBA" id="ARBA00022741"/>
    </source>
</evidence>
<keyword evidence="1" id="KW-0547">Nucleotide-binding</keyword>
<dbReference type="InterPro" id="IPR004948">
    <property type="entry name" value="Nuc-triphosphatase_THEP1"/>
</dbReference>
<gene>
    <name evidence="4" type="ORF">S01H1_73238</name>
</gene>
<dbReference type="EMBL" id="BARS01048922">
    <property type="protein sequence ID" value="GAG28612.1"/>
    <property type="molecule type" value="Genomic_DNA"/>
</dbReference>
<keyword evidence="3" id="KW-0067">ATP-binding</keyword>
<dbReference type="GO" id="GO:0017111">
    <property type="term" value="F:ribonucleoside triphosphate phosphatase activity"/>
    <property type="evidence" value="ECO:0007669"/>
    <property type="project" value="InterPro"/>
</dbReference>
<dbReference type="SUPFAM" id="SSF52540">
    <property type="entry name" value="P-loop containing nucleoside triphosphate hydrolases"/>
    <property type="match status" value="1"/>
</dbReference>
<feature type="non-terminal residue" evidence="4">
    <location>
        <position position="95"/>
    </location>
</feature>
<comment type="caution">
    <text evidence="4">The sequence shown here is derived from an EMBL/GenBank/DDBJ whole genome shotgun (WGS) entry which is preliminary data.</text>
</comment>
<dbReference type="PANTHER" id="PTHR43146:SF1">
    <property type="entry name" value="CANCER-RELATED NUCLEOSIDE-TRIPHOSPHATASE"/>
    <property type="match status" value="1"/>
</dbReference>
<reference evidence="4" key="1">
    <citation type="journal article" date="2014" name="Front. Microbiol.">
        <title>High frequency of phylogenetically diverse reductive dehalogenase-homologous genes in deep subseafloor sedimentary metagenomes.</title>
        <authorList>
            <person name="Kawai M."/>
            <person name="Futagami T."/>
            <person name="Toyoda A."/>
            <person name="Takaki Y."/>
            <person name="Nishi S."/>
            <person name="Hori S."/>
            <person name="Arai W."/>
            <person name="Tsubouchi T."/>
            <person name="Morono Y."/>
            <person name="Uchiyama I."/>
            <person name="Ito T."/>
            <person name="Fujiyama A."/>
            <person name="Inagaki F."/>
            <person name="Takami H."/>
        </authorList>
    </citation>
    <scope>NUCLEOTIDE SEQUENCE</scope>
    <source>
        <strain evidence="4">Expedition CK06-06</strain>
    </source>
</reference>
<evidence type="ECO:0000256" key="3">
    <source>
        <dbReference type="ARBA" id="ARBA00022840"/>
    </source>
</evidence>
<keyword evidence="2" id="KW-0378">Hydrolase</keyword>
<evidence type="ECO:0000256" key="2">
    <source>
        <dbReference type="ARBA" id="ARBA00022801"/>
    </source>
</evidence>
<dbReference type="InterPro" id="IPR027417">
    <property type="entry name" value="P-loop_NTPase"/>
</dbReference>
<proteinExistence type="predicted"/>
<evidence type="ECO:0000313" key="4">
    <source>
        <dbReference type="EMBL" id="GAG28612.1"/>
    </source>
</evidence>
<organism evidence="4">
    <name type="scientific">marine sediment metagenome</name>
    <dbReference type="NCBI Taxonomy" id="412755"/>
    <lineage>
        <taxon>unclassified sequences</taxon>
        <taxon>metagenomes</taxon>
        <taxon>ecological metagenomes</taxon>
    </lineage>
</organism>
<evidence type="ECO:0008006" key="5">
    <source>
        <dbReference type="Google" id="ProtNLM"/>
    </source>
</evidence>
<accession>X0WZJ3</accession>
<dbReference type="AlphaFoldDB" id="X0WZJ3"/>
<dbReference type="PANTHER" id="PTHR43146">
    <property type="entry name" value="CANCER-RELATED NUCLEOSIDE-TRIPHOSPHATASE"/>
    <property type="match status" value="1"/>
</dbReference>
<dbReference type="GO" id="GO:0005524">
    <property type="term" value="F:ATP binding"/>
    <property type="evidence" value="ECO:0007669"/>
    <property type="project" value="UniProtKB-KW"/>
</dbReference>